<feature type="region of interest" description="Disordered" evidence="2">
    <location>
        <begin position="1"/>
        <end position="80"/>
    </location>
</feature>
<dbReference type="Pfam" id="PF00076">
    <property type="entry name" value="RRM_1"/>
    <property type="match status" value="1"/>
</dbReference>
<dbReference type="PROSITE" id="PS50102">
    <property type="entry name" value="RRM"/>
    <property type="match status" value="1"/>
</dbReference>
<dbReference type="GO" id="GO:0003723">
    <property type="term" value="F:RNA binding"/>
    <property type="evidence" value="ECO:0007669"/>
    <property type="project" value="UniProtKB-UniRule"/>
</dbReference>
<dbReference type="Gene3D" id="3.30.70.330">
    <property type="match status" value="1"/>
</dbReference>
<dbReference type="InterPro" id="IPR035979">
    <property type="entry name" value="RBD_domain_sf"/>
</dbReference>
<dbReference type="SMART" id="SM00360">
    <property type="entry name" value="RRM"/>
    <property type="match status" value="1"/>
</dbReference>
<evidence type="ECO:0000256" key="1">
    <source>
        <dbReference type="PROSITE-ProRule" id="PRU00176"/>
    </source>
</evidence>
<dbReference type="SUPFAM" id="SSF54928">
    <property type="entry name" value="RNA-binding domain, RBD"/>
    <property type="match status" value="1"/>
</dbReference>
<feature type="compositionally biased region" description="Basic and acidic residues" evidence="2">
    <location>
        <begin position="203"/>
        <end position="245"/>
    </location>
</feature>
<name>A0AAJ8LKD8_9TREE</name>
<keyword evidence="1" id="KW-0694">RNA-binding</keyword>
<dbReference type="InterPro" id="IPR000504">
    <property type="entry name" value="RRM_dom"/>
</dbReference>
<reference evidence="4" key="2">
    <citation type="submission" date="2024-01" db="EMBL/GenBank/DDBJ databases">
        <title>Comparative genomics of Cryptococcus and Kwoniella reveals pathogenesis evolution and contrasting modes of karyotype evolution via chromosome fusion or intercentromeric recombination.</title>
        <authorList>
            <person name="Coelho M.A."/>
            <person name="David-Palma M."/>
            <person name="Shea T."/>
            <person name="Bowers K."/>
            <person name="McGinley-Smith S."/>
            <person name="Mohammad A.W."/>
            <person name="Gnirke A."/>
            <person name="Yurkov A.M."/>
            <person name="Nowrousian M."/>
            <person name="Sun S."/>
            <person name="Cuomo C.A."/>
            <person name="Heitman J."/>
        </authorList>
    </citation>
    <scope>NUCLEOTIDE SEQUENCE</scope>
    <source>
        <strain evidence="4">CBS 12478</strain>
    </source>
</reference>
<dbReference type="KEGG" id="ksn:43585311"/>
<dbReference type="AlphaFoldDB" id="A0AAJ8LKD8"/>
<keyword evidence="5" id="KW-1185">Reference proteome</keyword>
<feature type="compositionally biased region" description="Basic and acidic residues" evidence="2">
    <location>
        <begin position="256"/>
        <end position="280"/>
    </location>
</feature>
<dbReference type="RefSeq" id="XP_031864100.2">
    <property type="nucleotide sequence ID" value="XM_032001210.2"/>
</dbReference>
<dbReference type="GeneID" id="43585311"/>
<feature type="region of interest" description="Disordered" evidence="2">
    <location>
        <begin position="139"/>
        <end position="280"/>
    </location>
</feature>
<reference evidence="4" key="1">
    <citation type="submission" date="2017-08" db="EMBL/GenBank/DDBJ databases">
        <authorList>
            <person name="Cuomo C."/>
            <person name="Billmyre B."/>
            <person name="Heitman J."/>
        </authorList>
    </citation>
    <scope>NUCLEOTIDE SEQUENCE</scope>
    <source>
        <strain evidence="4">CBS 12478</strain>
    </source>
</reference>
<dbReference type="InterPro" id="IPR050441">
    <property type="entry name" value="RBM"/>
</dbReference>
<organism evidence="4 5">
    <name type="scientific">Kwoniella shandongensis</name>
    <dbReference type="NCBI Taxonomy" id="1734106"/>
    <lineage>
        <taxon>Eukaryota</taxon>
        <taxon>Fungi</taxon>
        <taxon>Dikarya</taxon>
        <taxon>Basidiomycota</taxon>
        <taxon>Agaricomycotina</taxon>
        <taxon>Tremellomycetes</taxon>
        <taxon>Tremellales</taxon>
        <taxon>Cryptococcaceae</taxon>
        <taxon>Kwoniella</taxon>
    </lineage>
</organism>
<feature type="compositionally biased region" description="Basic and acidic residues" evidence="2">
    <location>
        <begin position="29"/>
        <end position="46"/>
    </location>
</feature>
<evidence type="ECO:0000256" key="2">
    <source>
        <dbReference type="SAM" id="MobiDB-lite"/>
    </source>
</evidence>
<accession>A0AAJ8LKD8</accession>
<evidence type="ECO:0000313" key="4">
    <source>
        <dbReference type="EMBL" id="WWD18369.1"/>
    </source>
</evidence>
<feature type="compositionally biased region" description="Polar residues" evidence="2">
    <location>
        <begin position="63"/>
        <end position="80"/>
    </location>
</feature>
<dbReference type="InterPro" id="IPR012677">
    <property type="entry name" value="Nucleotide-bd_a/b_plait_sf"/>
</dbReference>
<evidence type="ECO:0000259" key="3">
    <source>
        <dbReference type="PROSITE" id="PS50102"/>
    </source>
</evidence>
<dbReference type="Proteomes" id="UP000322225">
    <property type="component" value="Chromosome 5"/>
</dbReference>
<sequence length="280" mass="32376">MSDPNDVWQNSGSANGNGNGNGNGNYREGSPRRDEGARSPRRDRSRSPAARNGDAGSNRGRNETSAPPVNPGNNLHISSLSRTVTERVLEEYFSKIGKVQKVQIMVDPHSQESRGFGFVMMDAPEDAQAAIDQLNGQNLEGKNLNVAHARRGRARTPTPGRYHGVKQDSAPRYPPYGGGGYDRPYQPRSYDARYSDRGPPPRGYDDRDRRYDDRRDERRYDDRRYDDRREYAPRDAPRDRDDHYSRPPPDYYYSRSARDDRERGYERREERPRYDERPRY</sequence>
<gene>
    <name evidence="4" type="ORF">CI109_102819</name>
</gene>
<proteinExistence type="predicted"/>
<evidence type="ECO:0000313" key="5">
    <source>
        <dbReference type="Proteomes" id="UP000322225"/>
    </source>
</evidence>
<dbReference type="PANTHER" id="PTHR48034">
    <property type="entry name" value="TRANSFORMER-2 SEX-DETERMINING PROTEIN-RELATED"/>
    <property type="match status" value="1"/>
</dbReference>
<protein>
    <recommendedName>
        <fullName evidence="3">RRM domain-containing protein</fullName>
    </recommendedName>
</protein>
<feature type="domain" description="RRM" evidence="3">
    <location>
        <begin position="73"/>
        <end position="151"/>
    </location>
</feature>
<dbReference type="EMBL" id="CP144055">
    <property type="protein sequence ID" value="WWD18369.1"/>
    <property type="molecule type" value="Genomic_DNA"/>
</dbReference>